<reference evidence="1" key="1">
    <citation type="submission" date="2019-11" db="EMBL/GenBank/DDBJ databases">
        <title>Leishmania tarentolae CDS.</title>
        <authorList>
            <person name="Goto Y."/>
            <person name="Yamagishi J."/>
        </authorList>
    </citation>
    <scope>NUCLEOTIDE SEQUENCE [LARGE SCALE GENOMIC DNA]</scope>
    <source>
        <strain evidence="1">Parrot Tar II</strain>
    </source>
</reference>
<dbReference type="Proteomes" id="UP000419144">
    <property type="component" value="Unassembled WGS sequence"/>
</dbReference>
<dbReference type="AlphaFoldDB" id="A0A640KVB0"/>
<dbReference type="EMBL" id="BLBS01000048">
    <property type="protein sequence ID" value="GET91449.1"/>
    <property type="molecule type" value="Genomic_DNA"/>
</dbReference>
<comment type="caution">
    <text evidence="1">The sequence shown here is derived from an EMBL/GenBank/DDBJ whole genome shotgun (WGS) entry which is preliminary data.</text>
</comment>
<keyword evidence="2" id="KW-1185">Reference proteome</keyword>
<name>A0A640KVB0_LEITA</name>
<evidence type="ECO:0000313" key="1">
    <source>
        <dbReference type="EMBL" id="GET91449.1"/>
    </source>
</evidence>
<accession>A0A640KVB0</accession>
<dbReference type="OrthoDB" id="251039at2759"/>
<protein>
    <submittedName>
        <fullName evidence="1">Uncharacterized protein</fullName>
    </submittedName>
</protein>
<organism evidence="1 2">
    <name type="scientific">Leishmania tarentolae</name>
    <name type="common">Sauroleishmania tarentolae</name>
    <dbReference type="NCBI Taxonomy" id="5689"/>
    <lineage>
        <taxon>Eukaryota</taxon>
        <taxon>Discoba</taxon>
        <taxon>Euglenozoa</taxon>
        <taxon>Kinetoplastea</taxon>
        <taxon>Metakinetoplastina</taxon>
        <taxon>Trypanosomatida</taxon>
        <taxon>Trypanosomatidae</taxon>
        <taxon>Leishmaniinae</taxon>
        <taxon>Leishmania</taxon>
        <taxon>lizard Leishmania</taxon>
    </lineage>
</organism>
<evidence type="ECO:0000313" key="2">
    <source>
        <dbReference type="Proteomes" id="UP000419144"/>
    </source>
</evidence>
<gene>
    <name evidence="1" type="ORF">LtaPh_3212400</name>
</gene>
<proteinExistence type="predicted"/>
<sequence>MAGLPHRHSLVLERSTFQHYYYCVLYDISLDLPVKEIAAQVVPNNDSDIVERLRSANCRVAPHMLHVYKEPLETKFGYVCFFVHQAPHSSTDADDLHRLVYEWIAVDLRSQLAKVHCKVQLAQPPECYSSELFLKAFRLKCPLLDPMLAPDTCKLETFVLTRVRFFQHRDNTTINQLNAIHCNKEMTAASAGCCGAEAVTDKEERAPGEEGELGIGAHNGTCTLHEHVWKCVGTFLIATLTPKDLLWLKKQISSFPPVLITNGDIGTARCDESELAQFFETSLAPLFTVENTEGAADGITVNSKA</sequence>
<dbReference type="VEuPathDB" id="TriTrypDB:LtaPh_3212400"/>